<dbReference type="GO" id="GO:0000976">
    <property type="term" value="F:transcription cis-regulatory region binding"/>
    <property type="evidence" value="ECO:0007669"/>
    <property type="project" value="TreeGrafter"/>
</dbReference>
<evidence type="ECO:0000256" key="4">
    <source>
        <dbReference type="ARBA" id="ARBA00023163"/>
    </source>
</evidence>
<evidence type="ECO:0000256" key="1">
    <source>
        <dbReference type="ARBA" id="ARBA00009437"/>
    </source>
</evidence>
<evidence type="ECO:0000256" key="3">
    <source>
        <dbReference type="ARBA" id="ARBA00023125"/>
    </source>
</evidence>
<dbReference type="InterPro" id="IPR000847">
    <property type="entry name" value="LysR_HTH_N"/>
</dbReference>
<dbReference type="FunFam" id="1.10.10.10:FF:000001">
    <property type="entry name" value="LysR family transcriptional regulator"/>
    <property type="match status" value="1"/>
</dbReference>
<dbReference type="InterPro" id="IPR036390">
    <property type="entry name" value="WH_DNA-bd_sf"/>
</dbReference>
<dbReference type="Gene3D" id="1.10.10.10">
    <property type="entry name" value="Winged helix-like DNA-binding domain superfamily/Winged helix DNA-binding domain"/>
    <property type="match status" value="1"/>
</dbReference>
<dbReference type="KEGG" id="acx:Achr_27430"/>
<organism evidence="6 7">
    <name type="scientific">Azotobacter chroococcum NCIMB 8003</name>
    <dbReference type="NCBI Taxonomy" id="1328314"/>
    <lineage>
        <taxon>Bacteria</taxon>
        <taxon>Pseudomonadati</taxon>
        <taxon>Pseudomonadota</taxon>
        <taxon>Gammaproteobacteria</taxon>
        <taxon>Pseudomonadales</taxon>
        <taxon>Pseudomonadaceae</taxon>
        <taxon>Azotobacter</taxon>
    </lineage>
</organism>
<name>A0A0C4WNN5_9GAMM</name>
<dbReference type="EMBL" id="CP010415">
    <property type="protein sequence ID" value="AJE22166.1"/>
    <property type="molecule type" value="Genomic_DNA"/>
</dbReference>
<dbReference type="RefSeq" id="WP_039805282.1">
    <property type="nucleotide sequence ID" value="NZ_CP010415.1"/>
</dbReference>
<dbReference type="PROSITE" id="PS50931">
    <property type="entry name" value="HTH_LYSR"/>
    <property type="match status" value="1"/>
</dbReference>
<gene>
    <name evidence="6" type="ORF">Achr_27430</name>
</gene>
<accession>A0A0C4WNN5</accession>
<protein>
    <submittedName>
        <fullName evidence="6">Transcriptional regulator, LysR family</fullName>
    </submittedName>
</protein>
<reference evidence="6 7" key="1">
    <citation type="journal article" date="2015" name="PLoS ONE">
        <title>Azotobacter Genomes: The Genome of Azotobacter chroococcum NCIMB 8003 (ATCC 4412).</title>
        <authorList>
            <person name="Robson R.L."/>
            <person name="Jones R."/>
            <person name="Robson R.M."/>
            <person name="Schwartz A."/>
            <person name="Richardson T.H."/>
        </authorList>
    </citation>
    <scope>NUCLEOTIDE SEQUENCE [LARGE SCALE GENOMIC DNA]</scope>
    <source>
        <strain evidence="6 7">NCIMB 8003</strain>
    </source>
</reference>
<evidence type="ECO:0000256" key="2">
    <source>
        <dbReference type="ARBA" id="ARBA00023015"/>
    </source>
</evidence>
<keyword evidence="7" id="KW-1185">Reference proteome</keyword>
<dbReference type="Gene3D" id="3.40.190.290">
    <property type="match status" value="1"/>
</dbReference>
<dbReference type="SUPFAM" id="SSF46785">
    <property type="entry name" value="Winged helix' DNA-binding domain"/>
    <property type="match status" value="1"/>
</dbReference>
<comment type="similarity">
    <text evidence="1">Belongs to the LysR transcriptional regulatory family.</text>
</comment>
<dbReference type="InterPro" id="IPR036388">
    <property type="entry name" value="WH-like_DNA-bd_sf"/>
</dbReference>
<proteinExistence type="inferred from homology"/>
<dbReference type="PRINTS" id="PR00039">
    <property type="entry name" value="HTHLYSR"/>
</dbReference>
<evidence type="ECO:0000313" key="7">
    <source>
        <dbReference type="Proteomes" id="UP000068210"/>
    </source>
</evidence>
<dbReference type="HOGENOM" id="CLU_039613_35_2_6"/>
<dbReference type="AlphaFoldDB" id="A0A0C4WNN5"/>
<dbReference type="InterPro" id="IPR005119">
    <property type="entry name" value="LysR_subst-bd"/>
</dbReference>
<evidence type="ECO:0000259" key="5">
    <source>
        <dbReference type="PROSITE" id="PS50931"/>
    </source>
</evidence>
<dbReference type="PANTHER" id="PTHR30126:SF4">
    <property type="entry name" value="LYSR FAMILY TRANSCRIPTIONAL REGULATOR"/>
    <property type="match status" value="1"/>
</dbReference>
<dbReference type="PANTHER" id="PTHR30126">
    <property type="entry name" value="HTH-TYPE TRANSCRIPTIONAL REGULATOR"/>
    <property type="match status" value="1"/>
</dbReference>
<dbReference type="SUPFAM" id="SSF53850">
    <property type="entry name" value="Periplasmic binding protein-like II"/>
    <property type="match status" value="1"/>
</dbReference>
<sequence>MSIDLESLVALDAVVRHGGFGRAAQHLHKVQSAVSYQVRKLEEQLGLALLDREGYRVRLTPAGEALLAEGRRLLGQADRFEALARQFIDGWEPRLLLVADGILPLDAVFLALKTLADEHVPTRVQVKIEFMFGVQYRFEKERADLMIVKDYEPDRLLHAEPLPQIECVLCTSPGHPLATAGEVDLAMLHEHVELTVQDSSDRGDDRHMFGGDRVYYLSGFSAKQQALHMGLGFGWMPLYLVADELARGELVEVRYRGGSRYRFTPVLVQRLDKPLGRAGQRLAELLRAGAREEEAGGGLG</sequence>
<dbReference type="Proteomes" id="UP000068210">
    <property type="component" value="Chromosome"/>
</dbReference>
<dbReference type="STRING" id="1328314.Achr_27430"/>
<dbReference type="Pfam" id="PF03466">
    <property type="entry name" value="LysR_substrate"/>
    <property type="match status" value="1"/>
</dbReference>
<evidence type="ECO:0000313" key="6">
    <source>
        <dbReference type="EMBL" id="AJE22166.1"/>
    </source>
</evidence>
<feature type="domain" description="HTH lysR-type" evidence="5">
    <location>
        <begin position="3"/>
        <end position="60"/>
    </location>
</feature>
<dbReference type="GO" id="GO:0003700">
    <property type="term" value="F:DNA-binding transcription factor activity"/>
    <property type="evidence" value="ECO:0007669"/>
    <property type="project" value="InterPro"/>
</dbReference>
<keyword evidence="2" id="KW-0805">Transcription regulation</keyword>
<dbReference type="Pfam" id="PF00126">
    <property type="entry name" value="HTH_1"/>
    <property type="match status" value="1"/>
</dbReference>
<keyword evidence="4" id="KW-0804">Transcription</keyword>
<keyword evidence="3" id="KW-0238">DNA-binding</keyword>